<evidence type="ECO:0000256" key="3">
    <source>
        <dbReference type="ARBA" id="ARBA00008061"/>
    </source>
</evidence>
<evidence type="ECO:0000256" key="9">
    <source>
        <dbReference type="ARBA" id="ARBA00023277"/>
    </source>
</evidence>
<dbReference type="InterPro" id="IPR013780">
    <property type="entry name" value="Glyco_hydro_b"/>
</dbReference>
<dbReference type="SMART" id="SM00632">
    <property type="entry name" value="Aamy_C"/>
    <property type="match status" value="1"/>
</dbReference>
<comment type="cofactor">
    <cofactor evidence="2">
        <name>Ca(2+)</name>
        <dbReference type="ChEBI" id="CHEBI:29108"/>
    </cofactor>
</comment>
<evidence type="ECO:0000256" key="2">
    <source>
        <dbReference type="ARBA" id="ARBA00001913"/>
    </source>
</evidence>
<evidence type="ECO:0000256" key="1">
    <source>
        <dbReference type="ARBA" id="ARBA00000548"/>
    </source>
</evidence>
<dbReference type="Gene3D" id="2.60.40.1180">
    <property type="entry name" value="Golgi alpha-mannosidase II"/>
    <property type="match status" value="1"/>
</dbReference>
<dbReference type="Pfam" id="PF00128">
    <property type="entry name" value="Alpha-amylase"/>
    <property type="match status" value="1"/>
</dbReference>
<dbReference type="InterPro" id="IPR017853">
    <property type="entry name" value="GH"/>
</dbReference>
<dbReference type="InterPro" id="IPR006047">
    <property type="entry name" value="GH13_cat_dom"/>
</dbReference>
<evidence type="ECO:0000256" key="5">
    <source>
        <dbReference type="ARBA" id="ARBA00017303"/>
    </source>
</evidence>
<dbReference type="SUPFAM" id="SSF49452">
    <property type="entry name" value="Starch-binding domain-like"/>
    <property type="match status" value="1"/>
</dbReference>
<dbReference type="PROSITE" id="PS51166">
    <property type="entry name" value="CBM20"/>
    <property type="match status" value="1"/>
</dbReference>
<sequence>MEVPPPFAEPGSLPAPAVAAGQVPAEFPGAVGPDEAETGDHTDEVLVHLFQWNWNSIAAECAEYLGPNGYSGVQVAPPQEHVVVPESEEDDRGQVGEYPWWQDYQPVSYQLDNTRRGDADDFQNMVDTCAEHDVKIYVDAVINHMTGPGDGVGSNGTEWEQYSYPDLFGDGTASFDYDDFGPCWREIEDWNDRDEVQDCELLELADLNTADPDVRAPVIDYLAGLVNMGVSGFRVDAAKHIQEEHLEAMIDALPAVPDGYPGAGEQPDFFHEVYGDATIPYTAYTPYGDVTNFDHQANVAQSFREGQIADLGDVGTPGGLAANEATVFVDNHDIQRDGHSDGKELLTYHDGERHYLATAYLLAHDYGTPKVMSSYDFELDGGEAEGPPNHEPQDGNPAGALTADTDCDSEDWICEHRAPMVTGLVTFSNHVGAAPVTSATSAGDGRLAFDRGEVGLAAFNATGEAWEATLATNLDDGEYCDLAQGPLGADGSCAGDTVTVADGEVHAQIPADGALALATPCEGDQCAGSDPDPDPGSAELTATVETWYGQEVAMVGNHAELGNWDPHQGLHLDTDADTYPEWSVQVDVPEGTEWKLVKLDPDGTVTWEDEIDNRVWSGADTAVTWNQG</sequence>
<dbReference type="SMART" id="SM01065">
    <property type="entry name" value="CBM_2"/>
    <property type="match status" value="1"/>
</dbReference>
<evidence type="ECO:0000259" key="14">
    <source>
        <dbReference type="PROSITE" id="PS51166"/>
    </source>
</evidence>
<evidence type="ECO:0000256" key="13">
    <source>
        <dbReference type="SAM" id="MobiDB-lite"/>
    </source>
</evidence>
<dbReference type="InterPro" id="IPR006046">
    <property type="entry name" value="Alpha_amylase"/>
</dbReference>
<dbReference type="PRINTS" id="PR00110">
    <property type="entry name" value="ALPHAAMYLASE"/>
</dbReference>
<dbReference type="RefSeq" id="WP_310910986.1">
    <property type="nucleotide sequence ID" value="NZ_JAVLVT010000001.1"/>
</dbReference>
<accession>A0ABU2H3F3</accession>
<dbReference type="InterPro" id="IPR006048">
    <property type="entry name" value="A-amylase/branching_C"/>
</dbReference>
<keyword evidence="8" id="KW-0106">Calcium</keyword>
<dbReference type="InterPro" id="IPR013784">
    <property type="entry name" value="Carb-bd-like_fold"/>
</dbReference>
<evidence type="ECO:0000313" key="15">
    <source>
        <dbReference type="EMBL" id="MDS1269522.1"/>
    </source>
</evidence>
<evidence type="ECO:0000256" key="7">
    <source>
        <dbReference type="ARBA" id="ARBA00022801"/>
    </source>
</evidence>
<feature type="region of interest" description="Disordered" evidence="13">
    <location>
        <begin position="377"/>
        <end position="403"/>
    </location>
</feature>
<comment type="catalytic activity">
    <reaction evidence="1 12">
        <text>Endohydrolysis of (1-&gt;4)-alpha-D-glucosidic linkages in polysaccharides containing three or more (1-&gt;4)-alpha-linked D-glucose units.</text>
        <dbReference type="EC" id="3.2.1.1"/>
    </reaction>
</comment>
<dbReference type="CDD" id="cd11317">
    <property type="entry name" value="AmyAc_bac_euk_AmyA"/>
    <property type="match status" value="1"/>
</dbReference>
<dbReference type="Gene3D" id="2.60.40.10">
    <property type="entry name" value="Immunoglobulins"/>
    <property type="match status" value="1"/>
</dbReference>
<comment type="caution">
    <text evidence="15">The sequence shown here is derived from an EMBL/GenBank/DDBJ whole genome shotgun (WGS) entry which is preliminary data.</text>
</comment>
<dbReference type="PANTHER" id="PTHR43447">
    <property type="entry name" value="ALPHA-AMYLASE"/>
    <property type="match status" value="1"/>
</dbReference>
<dbReference type="EMBL" id="JAVLVT010000001">
    <property type="protein sequence ID" value="MDS1269522.1"/>
    <property type="molecule type" value="Genomic_DNA"/>
</dbReference>
<reference evidence="16" key="1">
    <citation type="submission" date="2023-07" db="EMBL/GenBank/DDBJ databases">
        <title>Novel species in the genus Lipingzhangella isolated from Sambhar Salt Lake.</title>
        <authorList>
            <person name="Jiya N."/>
            <person name="Kajale S."/>
            <person name="Sharma A."/>
        </authorList>
    </citation>
    <scope>NUCLEOTIDE SEQUENCE [LARGE SCALE GENOMIC DNA]</scope>
    <source>
        <strain evidence="16">LS1_29</strain>
    </source>
</reference>
<feature type="domain" description="CBM20" evidence="14">
    <location>
        <begin position="528"/>
        <end position="628"/>
    </location>
</feature>
<dbReference type="Proteomes" id="UP001250214">
    <property type="component" value="Unassembled WGS sequence"/>
</dbReference>
<evidence type="ECO:0000256" key="6">
    <source>
        <dbReference type="ARBA" id="ARBA00022723"/>
    </source>
</evidence>
<dbReference type="SUPFAM" id="SSF51011">
    <property type="entry name" value="Glycosyl hydrolase domain"/>
    <property type="match status" value="1"/>
</dbReference>
<proteinExistence type="inferred from homology"/>
<keyword evidence="10 12" id="KW-0326">Glycosidase</keyword>
<comment type="similarity">
    <text evidence="3 11">Belongs to the glycosyl hydrolase 13 family.</text>
</comment>
<evidence type="ECO:0000313" key="16">
    <source>
        <dbReference type="Proteomes" id="UP001250214"/>
    </source>
</evidence>
<dbReference type="Pfam" id="PF02806">
    <property type="entry name" value="Alpha-amylase_C"/>
    <property type="match status" value="1"/>
</dbReference>
<gene>
    <name evidence="15" type="ORF">RIF23_04330</name>
</gene>
<dbReference type="SMART" id="SM00642">
    <property type="entry name" value="Aamy"/>
    <property type="match status" value="1"/>
</dbReference>
<keyword evidence="9 12" id="KW-0119">Carbohydrate metabolism</keyword>
<dbReference type="SUPFAM" id="SSF51445">
    <property type="entry name" value="(Trans)glycosidases"/>
    <property type="match status" value="1"/>
</dbReference>
<dbReference type="InterPro" id="IPR002044">
    <property type="entry name" value="CBM20"/>
</dbReference>
<evidence type="ECO:0000256" key="10">
    <source>
        <dbReference type="ARBA" id="ARBA00023295"/>
    </source>
</evidence>
<protein>
    <recommendedName>
        <fullName evidence="5 12">Alpha-amylase</fullName>
        <ecNumber evidence="4 12">3.2.1.1</ecNumber>
    </recommendedName>
</protein>
<organism evidence="15 16">
    <name type="scientific">Lipingzhangella rawalii</name>
    <dbReference type="NCBI Taxonomy" id="2055835"/>
    <lineage>
        <taxon>Bacteria</taxon>
        <taxon>Bacillati</taxon>
        <taxon>Actinomycetota</taxon>
        <taxon>Actinomycetes</taxon>
        <taxon>Streptosporangiales</taxon>
        <taxon>Nocardiopsidaceae</taxon>
        <taxon>Lipingzhangella</taxon>
    </lineage>
</organism>
<name>A0ABU2H3F3_9ACTN</name>
<dbReference type="EC" id="3.2.1.1" evidence="4 12"/>
<dbReference type="Gene3D" id="3.20.20.80">
    <property type="entry name" value="Glycosidases"/>
    <property type="match status" value="1"/>
</dbReference>
<keyword evidence="16" id="KW-1185">Reference proteome</keyword>
<evidence type="ECO:0000256" key="4">
    <source>
        <dbReference type="ARBA" id="ARBA00012595"/>
    </source>
</evidence>
<evidence type="ECO:0000256" key="11">
    <source>
        <dbReference type="RuleBase" id="RU003615"/>
    </source>
</evidence>
<keyword evidence="6" id="KW-0479">Metal-binding</keyword>
<evidence type="ECO:0000256" key="8">
    <source>
        <dbReference type="ARBA" id="ARBA00022837"/>
    </source>
</evidence>
<dbReference type="InterPro" id="IPR013783">
    <property type="entry name" value="Ig-like_fold"/>
</dbReference>
<dbReference type="Pfam" id="PF00686">
    <property type="entry name" value="CBM_20"/>
    <property type="match status" value="1"/>
</dbReference>
<dbReference type="InterPro" id="IPR031319">
    <property type="entry name" value="A-amylase_C"/>
</dbReference>
<evidence type="ECO:0000256" key="12">
    <source>
        <dbReference type="RuleBase" id="RU361134"/>
    </source>
</evidence>
<keyword evidence="7 12" id="KW-0378">Hydrolase</keyword>